<dbReference type="PANTHER" id="PTHR24012">
    <property type="entry name" value="RNA BINDING PROTEIN"/>
    <property type="match status" value="1"/>
</dbReference>
<reference evidence="6" key="1">
    <citation type="submission" date="2024-01" db="EMBL/GenBank/DDBJ databases">
        <title>GRCr8: a new rat reference genome assembly contstructed from accurate long reads and long range scaffolding.</title>
        <authorList>
            <person name="Doris P.A."/>
            <person name="Kalbfleisch T."/>
            <person name="Li K."/>
            <person name="Howe K."/>
            <person name="Wood J."/>
        </authorList>
    </citation>
    <scope>NUCLEOTIDE SEQUENCE [LARGE SCALE GENOMIC DNA]</scope>
    <source>
        <strain evidence="6">Brown Norway</strain>
    </source>
</reference>
<dbReference type="GO" id="GO:1990904">
    <property type="term" value="C:ribonucleoprotein complex"/>
    <property type="evidence" value="ECO:0000318"/>
    <property type="project" value="GO_Central"/>
</dbReference>
<keyword evidence="1" id="KW-0677">Repeat</keyword>
<dbReference type="GO" id="GO:0008266">
    <property type="term" value="F:poly(U) RNA binding"/>
    <property type="evidence" value="ECO:0000318"/>
    <property type="project" value="GO_Central"/>
</dbReference>
<dbReference type="SUPFAM" id="SSF54928">
    <property type="entry name" value="RNA-binding domain, RBD"/>
    <property type="match status" value="1"/>
</dbReference>
<dbReference type="CDD" id="cd12378">
    <property type="entry name" value="RRM1_I_PABPs"/>
    <property type="match status" value="1"/>
</dbReference>
<feature type="compositionally biased region" description="Acidic residues" evidence="4">
    <location>
        <begin position="514"/>
        <end position="526"/>
    </location>
</feature>
<dbReference type="Gene3D" id="3.30.70.330">
    <property type="match status" value="2"/>
</dbReference>
<reference evidence="6" key="3">
    <citation type="submission" date="2025-09" db="UniProtKB">
        <authorList>
            <consortium name="Ensembl"/>
        </authorList>
    </citation>
    <scope>IDENTIFICATION</scope>
    <source>
        <strain evidence="6">Brown Norway</strain>
    </source>
</reference>
<keyword evidence="2 3" id="KW-0694">RNA-binding</keyword>
<dbReference type="CDD" id="cd12379">
    <property type="entry name" value="RRM2_I_PABPs"/>
    <property type="match status" value="1"/>
</dbReference>
<dbReference type="InterPro" id="IPR000504">
    <property type="entry name" value="RRM_dom"/>
</dbReference>
<dbReference type="InterPro" id="IPR012677">
    <property type="entry name" value="Nucleotide-bd_a/b_plait_sf"/>
</dbReference>
<reference evidence="6" key="2">
    <citation type="submission" date="2025-08" db="UniProtKB">
        <authorList>
            <consortium name="Ensembl"/>
        </authorList>
    </citation>
    <scope>IDENTIFICATION</scope>
    <source>
        <strain evidence="6">Brown Norway</strain>
    </source>
</reference>
<dbReference type="SMART" id="SM00360">
    <property type="entry name" value="RRM"/>
    <property type="match status" value="2"/>
</dbReference>
<feature type="region of interest" description="Disordered" evidence="4">
    <location>
        <begin position="1"/>
        <end position="181"/>
    </location>
</feature>
<accession>A0A8I5ZSJ2</accession>
<dbReference type="AGR" id="RGD:402146755"/>
<dbReference type="FunCoup" id="A0A8I5ZSJ2">
    <property type="interactions" value="2"/>
</dbReference>
<feature type="compositionally biased region" description="Polar residues" evidence="4">
    <location>
        <begin position="1"/>
        <end position="26"/>
    </location>
</feature>
<proteinExistence type="predicted"/>
<evidence type="ECO:0000256" key="1">
    <source>
        <dbReference type="ARBA" id="ARBA00022737"/>
    </source>
</evidence>
<dbReference type="InterPro" id="IPR035979">
    <property type="entry name" value="RBD_domain_sf"/>
</dbReference>
<feature type="compositionally biased region" description="Pro residues" evidence="4">
    <location>
        <begin position="143"/>
        <end position="160"/>
    </location>
</feature>
<evidence type="ECO:0000256" key="4">
    <source>
        <dbReference type="SAM" id="MobiDB-lite"/>
    </source>
</evidence>
<feature type="compositionally biased region" description="Low complexity" evidence="4">
    <location>
        <begin position="50"/>
        <end position="66"/>
    </location>
</feature>
<dbReference type="AGR" id="RGD:1566367"/>
<feature type="domain" description="RRM" evidence="5">
    <location>
        <begin position="416"/>
        <end position="492"/>
    </location>
</feature>
<dbReference type="RGD" id="1566367">
    <property type="gene designation" value="Pabpc1l2a"/>
</dbReference>
<feature type="region of interest" description="Disordered" evidence="4">
    <location>
        <begin position="496"/>
        <end position="526"/>
    </location>
</feature>
<dbReference type="InterPro" id="IPR034364">
    <property type="entry name" value="PABP_RRM1"/>
</dbReference>
<dbReference type="GO" id="GO:0010494">
    <property type="term" value="C:cytoplasmic stress granule"/>
    <property type="evidence" value="ECO:0000318"/>
    <property type="project" value="GO_Central"/>
</dbReference>
<protein>
    <submittedName>
        <fullName evidence="6">Poly(A) binding protein, cytoplasmic 1-like 2A</fullName>
    </submittedName>
</protein>
<name>A0A8I5ZSJ2_RAT</name>
<evidence type="ECO:0000313" key="6">
    <source>
        <dbReference type="Ensembl" id="ENSRNOP00000081673.2"/>
    </source>
</evidence>
<dbReference type="PROSITE" id="PS50102">
    <property type="entry name" value="RRM"/>
    <property type="match status" value="2"/>
</dbReference>
<dbReference type="Proteomes" id="UP000002494">
    <property type="component" value="Chromosome X"/>
</dbReference>
<gene>
    <name evidence="6 9" type="primary">Pabpc1l2b</name>
    <name evidence="8" type="synonym">Pabpc1l2a</name>
</gene>
<dbReference type="GO" id="GO:0003730">
    <property type="term" value="F:mRNA 3'-UTR binding"/>
    <property type="evidence" value="ECO:0000318"/>
    <property type="project" value="GO_Central"/>
</dbReference>
<dbReference type="Pfam" id="PF00076">
    <property type="entry name" value="RRM_1"/>
    <property type="match status" value="2"/>
</dbReference>
<dbReference type="GO" id="GO:0005829">
    <property type="term" value="C:cytosol"/>
    <property type="evidence" value="ECO:0000318"/>
    <property type="project" value="GO_Central"/>
</dbReference>
<sequence length="526" mass="54476">QPSIRPKTGNPNPQVQHAARSLSSSCPERGRPRGCALVPQPRLSPPPRCPLAAPQPRSPAAATGGTKETEAFPAARTTDANTPRPQPHAALPPAPRTPASPRPSAAAGCGLRAAETDSALRAPGRRSPPGLTRSLPAARPERGPGPQPPREPPAGVPAPTGPRRLSAPSVPGKGGRGSGPAAAVTVASAATVAAEVAAAEAAAAAAAEAAAATVAEAVAEASVAEAEAEVEAEVEAEAAAEASLGEAAAAAALAREKAEAGGAAAAVAATEASLAEASLEEASLAEAAASPSYGRVDMDEELAAALAAEEEEAAAGGSDDGNPDFPTASLYVGDLHPEVTESMLYEKFSPAGPILSIRLCRDKVTRRSLGYAYVNYQQPVDAKRALETMNFDVINGRPVRIMWSQRDPSLRKSGVGNVFIKNLGKTIDNKALYNIFSAFGNILSCKVACDEKGPKGYGFVHFQKQESAERAIDALNGMFLNYRKIFVGRFKSHKEREAERGAWARQSTSADFKDFDDDSDDEATFR</sequence>
<organism evidence="6 7">
    <name type="scientific">Rattus norvegicus</name>
    <name type="common">Rat</name>
    <dbReference type="NCBI Taxonomy" id="10116"/>
    <lineage>
        <taxon>Eukaryota</taxon>
        <taxon>Metazoa</taxon>
        <taxon>Chordata</taxon>
        <taxon>Craniata</taxon>
        <taxon>Vertebrata</taxon>
        <taxon>Euteleostomi</taxon>
        <taxon>Mammalia</taxon>
        <taxon>Eutheria</taxon>
        <taxon>Euarchontoglires</taxon>
        <taxon>Glires</taxon>
        <taxon>Rodentia</taxon>
        <taxon>Myomorpha</taxon>
        <taxon>Muroidea</taxon>
        <taxon>Muridae</taxon>
        <taxon>Murinae</taxon>
        <taxon>Rattus</taxon>
    </lineage>
</organism>
<dbReference type="GO" id="GO:0008143">
    <property type="term" value="F:poly(A) binding"/>
    <property type="evidence" value="ECO:0000318"/>
    <property type="project" value="GO_Central"/>
</dbReference>
<dbReference type="RGD" id="402146755">
    <property type="gene designation" value="Pabpc1l2b"/>
</dbReference>
<evidence type="ECO:0000256" key="3">
    <source>
        <dbReference type="PROSITE-ProRule" id="PRU00176"/>
    </source>
</evidence>
<dbReference type="InterPro" id="IPR045305">
    <property type="entry name" value="RRM2_I_PABPs"/>
</dbReference>
<evidence type="ECO:0000256" key="2">
    <source>
        <dbReference type="ARBA" id="ARBA00022884"/>
    </source>
</evidence>
<dbReference type="GO" id="GO:0005634">
    <property type="term" value="C:nucleus"/>
    <property type="evidence" value="ECO:0000318"/>
    <property type="project" value="GO_Central"/>
</dbReference>
<keyword evidence="7" id="KW-1185">Reference proteome</keyword>
<dbReference type="OMA" id="IVWELMI"/>
<evidence type="ECO:0000259" key="5">
    <source>
        <dbReference type="PROSITE" id="PS50102"/>
    </source>
</evidence>
<dbReference type="AlphaFoldDB" id="A0A8I5ZSJ2"/>
<dbReference type="GeneTree" id="ENSGT00940000160311"/>
<feature type="domain" description="RRM" evidence="5">
    <location>
        <begin position="328"/>
        <end position="406"/>
    </location>
</feature>
<feature type="compositionally biased region" description="Pro residues" evidence="4">
    <location>
        <begin position="84"/>
        <end position="101"/>
    </location>
</feature>
<evidence type="ECO:0000313" key="7">
    <source>
        <dbReference type="Proteomes" id="UP000002494"/>
    </source>
</evidence>
<evidence type="ECO:0000313" key="8">
    <source>
        <dbReference type="RGD" id="1566367"/>
    </source>
</evidence>
<dbReference type="Ensembl" id="ENSRNOT00000029100.7">
    <property type="protein sequence ID" value="ENSRNOP00000081673.2"/>
    <property type="gene ID" value="ENSRNOG00000022267.7"/>
</dbReference>
<evidence type="ECO:0000313" key="9">
    <source>
        <dbReference type="RGD" id="402146755"/>
    </source>
</evidence>